<reference evidence="3 4" key="1">
    <citation type="journal article" date="2023" name="Plants (Basel)">
        <title>Bridging the Gap: Combining Genomics and Transcriptomics Approaches to Understand Stylosanthes scabra, an Orphan Legume from the Brazilian Caatinga.</title>
        <authorList>
            <person name="Ferreira-Neto J.R.C."/>
            <person name="da Silva M.D."/>
            <person name="Binneck E."/>
            <person name="de Melo N.F."/>
            <person name="da Silva R.H."/>
            <person name="de Melo A.L.T.M."/>
            <person name="Pandolfi V."/>
            <person name="Bustamante F.O."/>
            <person name="Brasileiro-Vidal A.C."/>
            <person name="Benko-Iseppon A.M."/>
        </authorList>
    </citation>
    <scope>NUCLEOTIDE SEQUENCE [LARGE SCALE GENOMIC DNA]</scope>
    <source>
        <tissue evidence="3">Leaves</tissue>
    </source>
</reference>
<evidence type="ECO:0000313" key="4">
    <source>
        <dbReference type="Proteomes" id="UP001341840"/>
    </source>
</evidence>
<feature type="coiled-coil region" evidence="1">
    <location>
        <begin position="34"/>
        <end position="95"/>
    </location>
</feature>
<keyword evidence="4" id="KW-1185">Reference proteome</keyword>
<evidence type="ECO:0000256" key="2">
    <source>
        <dbReference type="SAM" id="MobiDB-lite"/>
    </source>
</evidence>
<accession>A0ABU6X9Q3</accession>
<organism evidence="3 4">
    <name type="scientific">Stylosanthes scabra</name>
    <dbReference type="NCBI Taxonomy" id="79078"/>
    <lineage>
        <taxon>Eukaryota</taxon>
        <taxon>Viridiplantae</taxon>
        <taxon>Streptophyta</taxon>
        <taxon>Embryophyta</taxon>
        <taxon>Tracheophyta</taxon>
        <taxon>Spermatophyta</taxon>
        <taxon>Magnoliopsida</taxon>
        <taxon>eudicotyledons</taxon>
        <taxon>Gunneridae</taxon>
        <taxon>Pentapetalae</taxon>
        <taxon>rosids</taxon>
        <taxon>fabids</taxon>
        <taxon>Fabales</taxon>
        <taxon>Fabaceae</taxon>
        <taxon>Papilionoideae</taxon>
        <taxon>50 kb inversion clade</taxon>
        <taxon>dalbergioids sensu lato</taxon>
        <taxon>Dalbergieae</taxon>
        <taxon>Pterocarpus clade</taxon>
        <taxon>Stylosanthes</taxon>
    </lineage>
</organism>
<proteinExistence type="predicted"/>
<keyword evidence="1" id="KW-0175">Coiled coil</keyword>
<gene>
    <name evidence="3" type="ORF">PIB30_018270</name>
</gene>
<protein>
    <submittedName>
        <fullName evidence="3">Uncharacterized protein</fullName>
    </submittedName>
</protein>
<comment type="caution">
    <text evidence="3">The sequence shown here is derived from an EMBL/GenBank/DDBJ whole genome shotgun (WGS) entry which is preliminary data.</text>
</comment>
<dbReference type="Proteomes" id="UP001341840">
    <property type="component" value="Unassembled WGS sequence"/>
</dbReference>
<name>A0ABU6X9Q3_9FABA</name>
<sequence length="250" mass="27117">MKMPPEQLLGESYHLHAKSLACLQVGVETALVAKIKAEKELSAALDQIEVLKGERDSALSFLPFKEKATTLEDELSEKKLEHQSALDRIAQLEAEQKVLKAYFESSQLSLEAERKRAVAAEEQVMSLAASLKSCQADLSKATEASEYWRSEWHTLGSEVTEMCQETLDVCLDQVSHLCPGVDFSAISLKSRWDPKGRRIFVPQESEVDAEVPSGEEVVPEQGLATAASPSQPVAGDAAGGVVGSSGEFPT</sequence>
<evidence type="ECO:0000313" key="3">
    <source>
        <dbReference type="EMBL" id="MED6193328.1"/>
    </source>
</evidence>
<evidence type="ECO:0000256" key="1">
    <source>
        <dbReference type="SAM" id="Coils"/>
    </source>
</evidence>
<dbReference type="EMBL" id="JASCZI010211503">
    <property type="protein sequence ID" value="MED6193328.1"/>
    <property type="molecule type" value="Genomic_DNA"/>
</dbReference>
<feature type="region of interest" description="Disordered" evidence="2">
    <location>
        <begin position="205"/>
        <end position="250"/>
    </location>
</feature>